<evidence type="ECO:0000313" key="8">
    <source>
        <dbReference type="EMBL" id="MCJ2379222.1"/>
    </source>
</evidence>
<evidence type="ECO:0000256" key="4">
    <source>
        <dbReference type="ARBA" id="ARBA00023136"/>
    </source>
</evidence>
<evidence type="ECO:0000256" key="3">
    <source>
        <dbReference type="ARBA" id="ARBA00022729"/>
    </source>
</evidence>
<dbReference type="EMBL" id="JAKZMM010000002">
    <property type="protein sequence ID" value="MCJ2379222.1"/>
    <property type="molecule type" value="Genomic_DNA"/>
</dbReference>
<proteinExistence type="inferred from homology"/>
<comment type="similarity">
    <text evidence="2">Belongs to the SusD family.</text>
</comment>
<evidence type="ECO:0000256" key="1">
    <source>
        <dbReference type="ARBA" id="ARBA00004442"/>
    </source>
</evidence>
<dbReference type="SUPFAM" id="SSF48452">
    <property type="entry name" value="TPR-like"/>
    <property type="match status" value="1"/>
</dbReference>
<dbReference type="InterPro" id="IPR033985">
    <property type="entry name" value="SusD-like_N"/>
</dbReference>
<comment type="caution">
    <text evidence="8">The sequence shown here is derived from an EMBL/GenBank/DDBJ whole genome shotgun (WGS) entry which is preliminary data.</text>
</comment>
<dbReference type="Pfam" id="PF07980">
    <property type="entry name" value="SusD_RagB"/>
    <property type="match status" value="1"/>
</dbReference>
<keyword evidence="3" id="KW-0732">Signal</keyword>
<evidence type="ECO:0000256" key="2">
    <source>
        <dbReference type="ARBA" id="ARBA00006275"/>
    </source>
</evidence>
<dbReference type="Proteomes" id="UP001165444">
    <property type="component" value="Unassembled WGS sequence"/>
</dbReference>
<dbReference type="Gene3D" id="1.25.40.390">
    <property type="match status" value="1"/>
</dbReference>
<sequence>MNKFIFFSLLLVSELFVTSCNDDLDLKSDGSITMAEVFTDRNRTRGYLNGCYGFLPSPYLEAGSFTDDAEDSDDITPGSRYDYWYNGGVNATNFASYILDGSPWGNYYQGIRRCNVFIANIDEATAYVTDAEKIGWKAQAYVLRAFYYLELFKRYGQVPLVLESRSADYDYAQDKKASIGEIVTQILSDCDTALATAESEDFPWRMMSNQWNMMTRAVAYAIKSQAITFAVSPLFDDGTFTIEQAVQITGDALSQCLNHGYTLFTTTDDYHNAYAYYFLYNPNDLGATDKETIYGGTQVSAWSDAGLPTTEGMTKAGPCPTQDLVDAYEMANGLAPILGYDDVDHLKPIINPNSGYDENNPYEGRDPRFYATIYYNGALRKLDGSSDQKIETFEGGTEGISTTSKMYTRTGYYMHKYAHFNSNRYSNSDGYMRIFRLPELYYNFAETAYQVYGPDKQIDLGNGISLSACDAINVVRARVGMPRFESGMSADEFQKKYRNERRIEYAMEILRYFDVRRWKILSETERFVTGMRIVRKEDGSLSYQRFRFNDRASYEDRYLFYPLDVTEVDKMERLTGDDWQNLGW</sequence>
<evidence type="ECO:0000313" key="9">
    <source>
        <dbReference type="Proteomes" id="UP001165444"/>
    </source>
</evidence>
<keyword evidence="5" id="KW-0998">Cell outer membrane</keyword>
<dbReference type="InterPro" id="IPR012944">
    <property type="entry name" value="SusD_RagB_dom"/>
</dbReference>
<evidence type="ECO:0000259" key="6">
    <source>
        <dbReference type="Pfam" id="PF07980"/>
    </source>
</evidence>
<feature type="domain" description="SusD-like N-terminal" evidence="7">
    <location>
        <begin position="103"/>
        <end position="195"/>
    </location>
</feature>
<dbReference type="InterPro" id="IPR011990">
    <property type="entry name" value="TPR-like_helical_dom_sf"/>
</dbReference>
<gene>
    <name evidence="8" type="ORF">MUN53_01085</name>
</gene>
<comment type="subcellular location">
    <subcellularLocation>
        <location evidence="1">Cell outer membrane</location>
    </subcellularLocation>
</comment>
<organism evidence="8 9">
    <name type="scientific">Parabacteroides faecalis</name>
    <dbReference type="NCBI Taxonomy" id="2924040"/>
    <lineage>
        <taxon>Bacteria</taxon>
        <taxon>Pseudomonadati</taxon>
        <taxon>Bacteroidota</taxon>
        <taxon>Bacteroidia</taxon>
        <taxon>Bacteroidales</taxon>
        <taxon>Tannerellaceae</taxon>
        <taxon>Parabacteroides</taxon>
    </lineage>
</organism>
<evidence type="ECO:0000259" key="7">
    <source>
        <dbReference type="Pfam" id="PF14322"/>
    </source>
</evidence>
<name>A0ABT0BWR4_9BACT</name>
<protein>
    <submittedName>
        <fullName evidence="8">RagB/SusD family nutrient uptake outer membrane protein</fullName>
    </submittedName>
</protein>
<dbReference type="RefSeq" id="WP_243323053.1">
    <property type="nucleotide sequence ID" value="NZ_JAKZMM010000002.1"/>
</dbReference>
<reference evidence="8 9" key="1">
    <citation type="submission" date="2022-03" db="EMBL/GenBank/DDBJ databases">
        <title>Parabacteroides sp. nov. isolated from swine feces.</title>
        <authorList>
            <person name="Bak J.E."/>
        </authorList>
    </citation>
    <scope>NUCLEOTIDE SEQUENCE [LARGE SCALE GENOMIC DNA]</scope>
    <source>
        <strain evidence="8 9">AGMB00274</strain>
    </source>
</reference>
<accession>A0ABT0BWR4</accession>
<dbReference type="Pfam" id="PF14322">
    <property type="entry name" value="SusD-like_3"/>
    <property type="match status" value="1"/>
</dbReference>
<keyword evidence="4" id="KW-0472">Membrane</keyword>
<feature type="domain" description="RagB/SusD" evidence="6">
    <location>
        <begin position="300"/>
        <end position="584"/>
    </location>
</feature>
<evidence type="ECO:0000256" key="5">
    <source>
        <dbReference type="ARBA" id="ARBA00023237"/>
    </source>
</evidence>
<keyword evidence="9" id="KW-1185">Reference proteome</keyword>